<accession>A0A378X281</accession>
<protein>
    <submittedName>
        <fullName evidence="2">Uncharacterized protein</fullName>
    </submittedName>
</protein>
<sequence>MDLGRYEKGRLPNGRAEAITGQAATTTGEGPGGPRREIAPRSGIVPRRSAAYRTPERGSSRAGRGENVDSRVHTSPAIARYNRSAAAMSSAHSIVAATWAASMIHPPPQPLISDGCEGRGGSVDANAVWPSNWPRASIPNNRNRPRPAEEPTAAPTKPLTSNTSISAAEFGESPSIPCAAKATIPHATPAKAPRIRLSGHFTAKTSRPPGPMKTTTCRQYGRATSSATFTTIGPNQAERKHYNREEGKTRNPSRLDGMRFQPVRRNVDSNMKAAVSRFVGFFRYVLNIPLVDQVLPECATNLPEIGSVGG</sequence>
<gene>
    <name evidence="2" type="ORF">NCTC13184_06089</name>
</gene>
<evidence type="ECO:0000256" key="1">
    <source>
        <dbReference type="SAM" id="MobiDB-lite"/>
    </source>
</evidence>
<name>A0A378X281_9NOCA</name>
<feature type="region of interest" description="Disordered" evidence="1">
    <location>
        <begin position="123"/>
        <end position="161"/>
    </location>
</feature>
<feature type="compositionally biased region" description="Basic and acidic residues" evidence="1">
    <location>
        <begin position="54"/>
        <end position="71"/>
    </location>
</feature>
<feature type="compositionally biased region" description="Basic and acidic residues" evidence="1">
    <location>
        <begin position="1"/>
        <end position="10"/>
    </location>
</feature>
<evidence type="ECO:0000313" key="2">
    <source>
        <dbReference type="EMBL" id="SUA47548.1"/>
    </source>
</evidence>
<dbReference type="AlphaFoldDB" id="A0A378X281"/>
<dbReference type="EMBL" id="UGRU01000001">
    <property type="protein sequence ID" value="SUA47548.1"/>
    <property type="molecule type" value="Genomic_DNA"/>
</dbReference>
<dbReference type="Proteomes" id="UP000255082">
    <property type="component" value="Unassembled WGS sequence"/>
</dbReference>
<evidence type="ECO:0000313" key="3">
    <source>
        <dbReference type="Proteomes" id="UP000255082"/>
    </source>
</evidence>
<feature type="compositionally biased region" description="Low complexity" evidence="1">
    <location>
        <begin position="16"/>
        <end position="28"/>
    </location>
</feature>
<organism evidence="2 3">
    <name type="scientific">Nocardia africana</name>
    <dbReference type="NCBI Taxonomy" id="134964"/>
    <lineage>
        <taxon>Bacteria</taxon>
        <taxon>Bacillati</taxon>
        <taxon>Actinomycetota</taxon>
        <taxon>Actinomycetes</taxon>
        <taxon>Mycobacteriales</taxon>
        <taxon>Nocardiaceae</taxon>
        <taxon>Nocardia</taxon>
    </lineage>
</organism>
<reference evidence="2 3" key="1">
    <citation type="submission" date="2018-06" db="EMBL/GenBank/DDBJ databases">
        <authorList>
            <consortium name="Pathogen Informatics"/>
            <person name="Doyle S."/>
        </authorList>
    </citation>
    <scope>NUCLEOTIDE SEQUENCE [LARGE SCALE GENOMIC DNA]</scope>
    <source>
        <strain evidence="2 3">NCTC13184</strain>
    </source>
</reference>
<feature type="region of interest" description="Disordered" evidence="1">
    <location>
        <begin position="1"/>
        <end position="71"/>
    </location>
</feature>
<proteinExistence type="predicted"/>